<name>A0AAU6U3H2_UNCXX</name>
<organism evidence="1">
    <name type="scientific">bacterium 19CA06SA08-2</name>
    <dbReference type="NCBI Taxonomy" id="2920658"/>
    <lineage>
        <taxon>Bacteria</taxon>
    </lineage>
</organism>
<accession>A0AAU6U3H2</accession>
<gene>
    <name evidence="1" type="ORF">MRM75_13970</name>
</gene>
<reference evidence="1" key="1">
    <citation type="submission" date="2022-03" db="EMBL/GenBank/DDBJ databases">
        <title>Sea Food Isolates.</title>
        <authorList>
            <person name="Li c."/>
        </authorList>
    </citation>
    <scope>NUCLEOTIDE SEQUENCE</scope>
    <source>
        <strain evidence="1">19CA06SA08-2</strain>
    </source>
</reference>
<dbReference type="AlphaFoldDB" id="A0AAU6U3H2"/>
<proteinExistence type="predicted"/>
<evidence type="ECO:0008006" key="2">
    <source>
        <dbReference type="Google" id="ProtNLM"/>
    </source>
</evidence>
<evidence type="ECO:0000313" key="1">
    <source>
        <dbReference type="EMBL" id="XAG67752.1"/>
    </source>
</evidence>
<dbReference type="EMBL" id="CP095353">
    <property type="protein sequence ID" value="XAG67752.1"/>
    <property type="molecule type" value="Genomic_DNA"/>
</dbReference>
<protein>
    <recommendedName>
        <fullName evidence="2">HEPN domain-containing protein</fullName>
    </recommendedName>
</protein>
<sequence>MAVRVYDERQKILKKIREDRYKKNQIMSGRYPRAFYATDCEYYAAKKVIDFIRNGTATAVDEIYSVLSIETKVEEQNYNNKKEDCHDKEFHCSQPV</sequence>